<dbReference type="InterPro" id="IPR000433">
    <property type="entry name" value="Znf_ZZ"/>
</dbReference>
<evidence type="ECO:0000259" key="6">
    <source>
        <dbReference type="PROSITE" id="PS50135"/>
    </source>
</evidence>
<comment type="caution">
    <text evidence="7">The sequence shown here is derived from an EMBL/GenBank/DDBJ whole genome shotgun (WGS) entry which is preliminary data.</text>
</comment>
<keyword evidence="3" id="KW-0862">Zinc</keyword>
<protein>
    <recommendedName>
        <fullName evidence="6">ZZ-type domain-containing protein</fullName>
    </recommendedName>
</protein>
<feature type="region of interest" description="Disordered" evidence="5">
    <location>
        <begin position="113"/>
        <end position="152"/>
    </location>
</feature>
<dbReference type="EMBL" id="LFZO01000214">
    <property type="protein sequence ID" value="KXT11223.1"/>
    <property type="molecule type" value="Genomic_DNA"/>
</dbReference>
<keyword evidence="8" id="KW-1185">Reference proteome</keyword>
<reference evidence="7 8" key="1">
    <citation type="submission" date="2015-07" db="EMBL/GenBank/DDBJ databases">
        <title>Comparative genomics of the Sigatoka disease complex on banana suggests a link between parallel evolutionary changes in Pseudocercospora fijiensis and Pseudocercospora eumusae and increased virulence on the banana host.</title>
        <authorList>
            <person name="Chang T.-C."/>
            <person name="Salvucci A."/>
            <person name="Crous P.W."/>
            <person name="Stergiopoulos I."/>
        </authorList>
    </citation>
    <scope>NUCLEOTIDE SEQUENCE [LARGE SCALE GENOMIC DNA]</scope>
    <source>
        <strain evidence="7 8">CBS 116634</strain>
    </source>
</reference>
<dbReference type="AlphaFoldDB" id="A0A139I922"/>
<feature type="region of interest" description="Disordered" evidence="5">
    <location>
        <begin position="58"/>
        <end position="82"/>
    </location>
</feature>
<evidence type="ECO:0000313" key="8">
    <source>
        <dbReference type="Proteomes" id="UP000073492"/>
    </source>
</evidence>
<dbReference type="Gene3D" id="3.30.60.90">
    <property type="match status" value="1"/>
</dbReference>
<dbReference type="PROSITE" id="PS50135">
    <property type="entry name" value="ZF_ZZ_2"/>
    <property type="match status" value="1"/>
</dbReference>
<proteinExistence type="predicted"/>
<dbReference type="OrthoDB" id="661148at2759"/>
<feature type="compositionally biased region" description="Polar residues" evidence="5">
    <location>
        <begin position="114"/>
        <end position="132"/>
    </location>
</feature>
<dbReference type="SUPFAM" id="SSF57850">
    <property type="entry name" value="RING/U-box"/>
    <property type="match status" value="1"/>
</dbReference>
<name>A0A139I922_9PEZI</name>
<accession>A0A139I922</accession>
<sequence>MSGSKTRFFNSLFNKFLGPDFERQQYPPYYPGESQSALPQYAIPHYNPEQYLNGQAAQHTGATASGHGRQHNGNSFQSGTHASDHAHLYNNAVHNANTNTYNLYVSEAFAAMREQQTSSAPPAAETTPQQTRMPPELPRRQDGAASEPPPQAKVNVHDWSKVVHLACCDNCGKTPLRGTRWRCVSCRDHDVCNECKNNGGDEGHSFRSLPSAANPPLQLASLGDAAASGSQYGIISQLVPGCMIELCEIPRLDPLVRAARAGHFNVCKELMERLGLVYPSQCISAAINAARTAPGLMGPLLAQYMESQATVIEQQRQQKCDPAFGAFRM</sequence>
<evidence type="ECO:0000256" key="1">
    <source>
        <dbReference type="ARBA" id="ARBA00022723"/>
    </source>
</evidence>
<evidence type="ECO:0000256" key="2">
    <source>
        <dbReference type="ARBA" id="ARBA00022771"/>
    </source>
</evidence>
<feature type="domain" description="ZZ-type" evidence="6">
    <location>
        <begin position="163"/>
        <end position="214"/>
    </location>
</feature>
<keyword evidence="2 4" id="KW-0863">Zinc-finger</keyword>
<keyword evidence="1" id="KW-0479">Metal-binding</keyword>
<evidence type="ECO:0000256" key="3">
    <source>
        <dbReference type="ARBA" id="ARBA00022833"/>
    </source>
</evidence>
<organism evidence="7 8">
    <name type="scientific">Pseudocercospora musae</name>
    <dbReference type="NCBI Taxonomy" id="113226"/>
    <lineage>
        <taxon>Eukaryota</taxon>
        <taxon>Fungi</taxon>
        <taxon>Dikarya</taxon>
        <taxon>Ascomycota</taxon>
        <taxon>Pezizomycotina</taxon>
        <taxon>Dothideomycetes</taxon>
        <taxon>Dothideomycetidae</taxon>
        <taxon>Mycosphaerellales</taxon>
        <taxon>Mycosphaerellaceae</taxon>
        <taxon>Pseudocercospora</taxon>
    </lineage>
</organism>
<dbReference type="SMART" id="SM00291">
    <property type="entry name" value="ZnF_ZZ"/>
    <property type="match status" value="1"/>
</dbReference>
<evidence type="ECO:0000256" key="4">
    <source>
        <dbReference type="PROSITE-ProRule" id="PRU00228"/>
    </source>
</evidence>
<dbReference type="Proteomes" id="UP000073492">
    <property type="component" value="Unassembled WGS sequence"/>
</dbReference>
<evidence type="ECO:0000256" key="5">
    <source>
        <dbReference type="SAM" id="MobiDB-lite"/>
    </source>
</evidence>
<gene>
    <name evidence="7" type="ORF">AC579_5563</name>
</gene>
<dbReference type="InterPro" id="IPR043145">
    <property type="entry name" value="Znf_ZZ_sf"/>
</dbReference>
<dbReference type="GO" id="GO:0008270">
    <property type="term" value="F:zinc ion binding"/>
    <property type="evidence" value="ECO:0007669"/>
    <property type="project" value="UniProtKB-KW"/>
</dbReference>
<dbReference type="Pfam" id="PF00569">
    <property type="entry name" value="ZZ"/>
    <property type="match status" value="1"/>
</dbReference>
<feature type="compositionally biased region" description="Polar residues" evidence="5">
    <location>
        <begin position="71"/>
        <end position="81"/>
    </location>
</feature>
<evidence type="ECO:0000313" key="7">
    <source>
        <dbReference type="EMBL" id="KXT11223.1"/>
    </source>
</evidence>